<dbReference type="AlphaFoldDB" id="W7DA97"/>
<organism evidence="2 3">
    <name type="scientific">Listeria fleischmannii FSL S10-1203</name>
    <dbReference type="NCBI Taxonomy" id="1265822"/>
    <lineage>
        <taxon>Bacteria</taxon>
        <taxon>Bacillati</taxon>
        <taxon>Bacillota</taxon>
        <taxon>Bacilli</taxon>
        <taxon>Bacillales</taxon>
        <taxon>Listeriaceae</taxon>
        <taxon>Listeria</taxon>
    </lineage>
</organism>
<dbReference type="PATRIC" id="fig|1265822.4.peg.3098"/>
<keyword evidence="1" id="KW-0812">Transmembrane</keyword>
<keyword evidence="1" id="KW-0472">Membrane</keyword>
<evidence type="ECO:0000313" key="2">
    <source>
        <dbReference type="EMBL" id="EUJ51466.1"/>
    </source>
</evidence>
<sequence>MVQFGFSSAVLLTYLFYAVHASAYQTFLLINSLTILSYVLDITWFYTGQENIKNIMIRNMLVRIFSVLSIFYFL</sequence>
<keyword evidence="1" id="KW-1133">Transmembrane helix</keyword>
<dbReference type="Proteomes" id="UP000019241">
    <property type="component" value="Unassembled WGS sequence"/>
</dbReference>
<dbReference type="EMBL" id="AODM01000052">
    <property type="protein sequence ID" value="EUJ51466.1"/>
    <property type="molecule type" value="Genomic_DNA"/>
</dbReference>
<reference evidence="2 3" key="1">
    <citation type="submission" date="2012-12" db="EMBL/GenBank/DDBJ databases">
        <title>Novel taxa of Listeriaceae from agricultural environments in the United States.</title>
        <authorList>
            <person name="den Bakker H.C."/>
            <person name="Allred A."/>
            <person name="Warchocki S."/>
            <person name="Wright E.M."/>
            <person name="Burrell A."/>
            <person name="Nightingale K.K."/>
            <person name="Kephart D."/>
            <person name="Wiedmann M."/>
        </authorList>
    </citation>
    <scope>NUCLEOTIDE SEQUENCE [LARGE SCALE GENOMIC DNA]</scope>
    <source>
        <strain evidence="2 3">FSL S10-1203</strain>
    </source>
</reference>
<gene>
    <name evidence="2" type="ORF">MCOL2_15242</name>
</gene>
<comment type="caution">
    <text evidence="2">The sequence shown here is derived from an EMBL/GenBank/DDBJ whole genome shotgun (WGS) entry which is preliminary data.</text>
</comment>
<protein>
    <submittedName>
        <fullName evidence="2">Polysaccharide biosynthesis protein</fullName>
    </submittedName>
</protein>
<evidence type="ECO:0000256" key="1">
    <source>
        <dbReference type="SAM" id="Phobius"/>
    </source>
</evidence>
<name>W7DA97_9LIST</name>
<proteinExistence type="predicted"/>
<accession>W7DA97</accession>
<feature type="transmembrane region" description="Helical" evidence="1">
    <location>
        <begin position="31"/>
        <end position="48"/>
    </location>
</feature>
<evidence type="ECO:0000313" key="3">
    <source>
        <dbReference type="Proteomes" id="UP000019241"/>
    </source>
</evidence>